<dbReference type="PANTHER" id="PTHR34298:SF2">
    <property type="entry name" value="SEGREGATION AND CONDENSATION PROTEIN B"/>
    <property type="match status" value="1"/>
</dbReference>
<evidence type="ECO:0000313" key="7">
    <source>
        <dbReference type="EMBL" id="CAB4992446.1"/>
    </source>
</evidence>
<dbReference type="EMBL" id="CAFBPQ010000095">
    <property type="protein sequence ID" value="CAB5033675.1"/>
    <property type="molecule type" value="Genomic_DNA"/>
</dbReference>
<accession>A0A6J6SA08</accession>
<protein>
    <submittedName>
        <fullName evidence="6">Unannotated protein</fullName>
    </submittedName>
</protein>
<dbReference type="Gene3D" id="1.10.10.10">
    <property type="entry name" value="Winged helix-like DNA-binding domain superfamily/Winged helix DNA-binding domain"/>
    <property type="match status" value="2"/>
</dbReference>
<feature type="compositionally biased region" description="Basic and acidic residues" evidence="5">
    <location>
        <begin position="13"/>
        <end position="25"/>
    </location>
</feature>
<dbReference type="Pfam" id="PF04079">
    <property type="entry name" value="SMC_ScpB"/>
    <property type="match status" value="1"/>
</dbReference>
<organism evidence="6">
    <name type="scientific">freshwater metagenome</name>
    <dbReference type="NCBI Taxonomy" id="449393"/>
    <lineage>
        <taxon>unclassified sequences</taxon>
        <taxon>metagenomes</taxon>
        <taxon>ecological metagenomes</taxon>
    </lineage>
</organism>
<keyword evidence="1" id="KW-0963">Cytoplasm</keyword>
<dbReference type="SUPFAM" id="SSF46785">
    <property type="entry name" value="Winged helix' DNA-binding domain"/>
    <property type="match status" value="2"/>
</dbReference>
<sequence>MGVELSMNTSDSWPEREPSSPEQREANPIFAGDEDVVDLDSESRRAIEAVLMAATEPVEPSVLAQLVEISSVRVEELCDDLANDYESSQRGFVLARVAGGYRFQTDPSMAPYVERFVLEAQHVRLSGAALETLAIVAYKQPISRGQISAIRGVNVEATLQTLVARGYISETGRDPGPGLALLYSTTQMFLEHLGLNDLSDLPPLGDFVPPAEIVEVLENSLRMTGDLTASAGDESAEGQ</sequence>
<dbReference type="GO" id="GO:0051304">
    <property type="term" value="P:chromosome separation"/>
    <property type="evidence" value="ECO:0007669"/>
    <property type="project" value="InterPro"/>
</dbReference>
<dbReference type="EMBL" id="CAEZYK010000089">
    <property type="protein sequence ID" value="CAB4731279.1"/>
    <property type="molecule type" value="Genomic_DNA"/>
</dbReference>
<gene>
    <name evidence="6" type="ORF">UFOPK2683_01298</name>
    <name evidence="7" type="ORF">UFOPK3897_01807</name>
    <name evidence="8" type="ORF">UFOPK4121_01654</name>
</gene>
<feature type="region of interest" description="Disordered" evidence="5">
    <location>
        <begin position="1"/>
        <end position="32"/>
    </location>
</feature>
<keyword evidence="4" id="KW-0131">Cell cycle</keyword>
<evidence type="ECO:0000256" key="5">
    <source>
        <dbReference type="SAM" id="MobiDB-lite"/>
    </source>
</evidence>
<proteinExistence type="predicted"/>
<name>A0A6J6SA08_9ZZZZ</name>
<evidence type="ECO:0000313" key="6">
    <source>
        <dbReference type="EMBL" id="CAB4731279.1"/>
    </source>
</evidence>
<feature type="compositionally biased region" description="Polar residues" evidence="5">
    <location>
        <begin position="1"/>
        <end position="11"/>
    </location>
</feature>
<dbReference type="GO" id="GO:0051301">
    <property type="term" value="P:cell division"/>
    <property type="evidence" value="ECO:0007669"/>
    <property type="project" value="UniProtKB-KW"/>
</dbReference>
<dbReference type="PANTHER" id="PTHR34298">
    <property type="entry name" value="SEGREGATION AND CONDENSATION PROTEIN B"/>
    <property type="match status" value="1"/>
</dbReference>
<evidence type="ECO:0000256" key="2">
    <source>
        <dbReference type="ARBA" id="ARBA00022618"/>
    </source>
</evidence>
<dbReference type="InterPro" id="IPR005234">
    <property type="entry name" value="ScpB_csome_segregation"/>
</dbReference>
<dbReference type="EMBL" id="CAFBOF010000096">
    <property type="protein sequence ID" value="CAB4992446.1"/>
    <property type="molecule type" value="Genomic_DNA"/>
</dbReference>
<evidence type="ECO:0000313" key="8">
    <source>
        <dbReference type="EMBL" id="CAB5033675.1"/>
    </source>
</evidence>
<evidence type="ECO:0000256" key="4">
    <source>
        <dbReference type="ARBA" id="ARBA00023306"/>
    </source>
</evidence>
<evidence type="ECO:0000256" key="1">
    <source>
        <dbReference type="ARBA" id="ARBA00022490"/>
    </source>
</evidence>
<keyword evidence="3" id="KW-0159">Chromosome partition</keyword>
<dbReference type="InterPro" id="IPR036388">
    <property type="entry name" value="WH-like_DNA-bd_sf"/>
</dbReference>
<dbReference type="AlphaFoldDB" id="A0A6J6SA08"/>
<dbReference type="InterPro" id="IPR036390">
    <property type="entry name" value="WH_DNA-bd_sf"/>
</dbReference>
<reference evidence="6" key="1">
    <citation type="submission" date="2020-05" db="EMBL/GenBank/DDBJ databases">
        <authorList>
            <person name="Chiriac C."/>
            <person name="Salcher M."/>
            <person name="Ghai R."/>
            <person name="Kavagutti S V."/>
        </authorList>
    </citation>
    <scope>NUCLEOTIDE SEQUENCE</scope>
</reference>
<dbReference type="NCBIfam" id="TIGR00281">
    <property type="entry name" value="SMC-Scp complex subunit ScpB"/>
    <property type="match status" value="1"/>
</dbReference>
<keyword evidence="2" id="KW-0132">Cell division</keyword>
<evidence type="ECO:0000256" key="3">
    <source>
        <dbReference type="ARBA" id="ARBA00022829"/>
    </source>
</evidence>